<feature type="region of interest" description="Disordered" evidence="1">
    <location>
        <begin position="186"/>
        <end position="455"/>
    </location>
</feature>
<feature type="compositionally biased region" description="Gly residues" evidence="1">
    <location>
        <begin position="188"/>
        <end position="204"/>
    </location>
</feature>
<dbReference type="EMBL" id="ACCJ01000416">
    <property type="protein sequence ID" value="EEG52899.1"/>
    <property type="molecule type" value="Genomic_DNA"/>
</dbReference>
<evidence type="ECO:0000256" key="1">
    <source>
        <dbReference type="SAM" id="MobiDB-lite"/>
    </source>
</evidence>
<feature type="region of interest" description="Disordered" evidence="1">
    <location>
        <begin position="4149"/>
        <end position="4177"/>
    </location>
</feature>
<protein>
    <submittedName>
        <fullName evidence="2">Uncharacterized protein</fullName>
    </submittedName>
</protein>
<feature type="compositionally biased region" description="Low complexity" evidence="1">
    <location>
        <begin position="224"/>
        <end position="235"/>
    </location>
</feature>
<feature type="compositionally biased region" description="Polar residues" evidence="1">
    <location>
        <begin position="3872"/>
        <end position="3892"/>
    </location>
</feature>
<feature type="non-terminal residue" evidence="2">
    <location>
        <position position="4518"/>
    </location>
</feature>
<feature type="region of interest" description="Disordered" evidence="1">
    <location>
        <begin position="3296"/>
        <end position="3326"/>
    </location>
</feature>
<proteinExistence type="predicted"/>
<feature type="region of interest" description="Disordered" evidence="1">
    <location>
        <begin position="3841"/>
        <end position="3892"/>
    </location>
</feature>
<feature type="compositionally biased region" description="Low complexity" evidence="1">
    <location>
        <begin position="276"/>
        <end position="343"/>
    </location>
</feature>
<evidence type="ECO:0000313" key="3">
    <source>
        <dbReference type="Proteomes" id="UP000004756"/>
    </source>
</evidence>
<feature type="compositionally biased region" description="Low complexity" evidence="1">
    <location>
        <begin position="415"/>
        <end position="424"/>
    </location>
</feature>
<comment type="caution">
    <text evidence="2">The sequence shown here is derived from an EMBL/GenBank/DDBJ whole genome shotgun (WGS) entry which is preliminary data.</text>
</comment>
<keyword evidence="3" id="KW-1185">Reference proteome</keyword>
<evidence type="ECO:0000313" key="2">
    <source>
        <dbReference type="EMBL" id="EEG52899.1"/>
    </source>
</evidence>
<sequence>MKGMTEEKKQLVLRAAKRMTALLIALIMVVEQVPWNAALPIWAKAAVEHEPPDIKGAFNMKTDDSGIQLEKGTITLSKKTRAEGEIQLVANSAATDSTIYDLALHIDTPTIFRNGDGEVFAAIVGETDRDGNAYGPEQYAADNSLEIIGGVEVAFPGLSDDDWQIWNPDNASQLMDDILFMEEMVPGQTGGSVQGGGSGGGSGQGSSDSVDQNETDNSGKDQDNSGSGENGSGSEEGTENGGSGSESDESGSGGETENGGSENSGSGSENGGGSESGSENSGSGSENEGGSESGSENSGSGSENEGGSESGSENSGSGSENGDSSGSGSETSGNDSESGSGSDSHSDAGSTTASISIRDRARLMTAPVASGSTADGDHTAEETPDANEGETAEPDGENAGEKGDEGASEPEGDAPENGGAAEPAPENPSKDQATESGKQETTDQAQPVKPEAVMDQGSVYQVSSFTSSDSSSYNYVFCPTADQMEEGSNIDNLQYYRGNVRLNMIASKTGYKPEQARIVKVFFKFWITDDASVESRFIPEGLLASCWTWVNYYGYQYDDQPNKVLPEDTKVVGFIPEEPRNVNSVLNLLYTNIDWKLNFKTIRGTEENPVHAWQKNNYASYLLSVENTSGLIEEEDGTLYLPPNEEDWVPDETTFEDFDIAMEVPSDRNSAAYANPYQYQKYYMDPDTGALEENPAYADLNGTDVTRLFGGTWIANDLSNVDHDASAYDKSGGVVIVDVTNVKKEFWEVEDPNQLVEEGGTVVGYNWNAGCNFDFVSRDFILYPPQFSKEYNANADSEKEKDHPTKRVYRIFAPFGNSLKLDSERRARATVNTSGVVYFGGKKDKTEPEPQGDDNNENLGYRWYKREKAGTVLQVSSFEANGEKLVQTEEAYVGKELIYTLDGLGVGEDTTKKGDFNAPMYRPQVTDQLPEAFDLQKLQFVLPEDEVDEYSKEGQDPMHFWLGGKDQLAGYGVRLSDNYREEYPILEYQNTEGKWLPVTIPEENYYTEKDKIMIENGAGETVPGVVYTCDVKDFFEGVEDYNQVIRINYRCTWVPLIACPGNVRLVGVSRVAGPRTNTAQFTFSILNFLEKADPAALQAGLLKDPCGEFDVENEIYKRQTPESKPEKMVNPSIISGDVLAETLIKEEIKTDQDELATPAIMDFGNYLWKIRNDSDGEGYNVSFTFKLDEKVQDEQQDAKEGDMVDAFLTSGIRISKALLKAGDEPHVRDEKGRITKIPAPMLTMTVVDETAPGGKRTIQYTRSELMNHIVTDPEGGGVNPLPEYTDNSVYLDLREPSTEPDEEPHPIQIIEFRLDFDSFNGRYILEKPDEEEGGEAVPMEIAEEEPAPVEDLQADQWIRIYGTSMNICTAPGKAICEVKGWKSRFNGEIMEDEQYRYQNEDEAKLKFVMANPTIDAYVSWTDKALNKKFSAKQQPVPYQNQFSYDLALGNDSTAVMYKGIIDLNLDVYDGSYHVEELRYKGFAADYLEFDMSKMLSSESKDNWAEMKEIQFFDVDHRGEKDLPAVTFAMDDLKAFVNGNKRLVLSMEEVRKKGGFDEDWIPGRIVIILNEMDGEMVPEHMVDTDGDGNLDKLVPEKLLHMQVIGHANVYERDLELGNAFTAETQKNFEGKKFKTTATDDGGKKDEKPLGIKKLYVDPNPVVNLDVYTQPGYHENKWSHDHGSRYGGERNPNIGFDEIRPDGTHQTSEVYFENGTAGKPETIRAWLSNYYDNKNSGESQEASSLITGTLELEIPCRLNDGTSDATGDPGDASVNHVLLNRPEGFVSSELRILDKEELSGKIVLVTIHGWKADGSESQIQIKGEDLVSVSGAYVIPRDSWEKEGLILVNKFVVEFEHFAGTVKDKAFYVDLDGKATYGIAYRFKASFHTTDKRLEAVHNREDKPADLRPAEEYYAEDRDQHILKVNDSTAPWLSVAASYQAYQEDAYNETRSDRALMGYDQLAGTVYVPYNGHEKEFIYYVGAAKEPDRVKLEDGSYIPGCSYCSYGGRYDLYQADRLSSPENGYRVLTEGTLLIELPVVALPEDADAPIKGFVFDRLTIEKAMLDKVGEIYSVEFGGLSNQQSMNVHQGIAAVDSVVLGGSENQNPIPDWMDEDGNFVVSLANLQNINGNMEGVRYIRIRFADMAANTGAAASALQVRVSGTTNVYAEDPTLQSRADFFRPERYNFEQHGDGVAGRKTDQPVRIEPKYGYISVQKPHPYAFLQSIFDDDALKDKNLPEANRYTAKSIDANRWYSSLPDNPWKAQAPLGDLFKLPEYDRYQHSYLFTFGNQLIRSQTGKDNSLSDGSFSDIPQAEFRADVPIYSNYEKGKGFLVTKIVIDRDLLKYGKNPSIIIYDKDYKTVIRTYEADEVRTLFDGREDLDSLSQTTGAGVAIDDQDFVITVGGKEAYDLDKDAVVGSVKVVFENYEGNDHIKKSDDDQTAMYPYDGQVLSNAQTSPTGVIHEVSKQNWLRIYGKPTSYHDTQTSAEDAQNKQGVSIGSTVGDLVSGQSKGNSVFKTGEIYQWNIQNGLKEAVAAQDATYQGSTSFEALKAVPTLEVRPYGMDANGKLKYGGNQGSLNASIGGKDAWYGVKLGNTGASRIYQGIVRFELPITSGPVNAQGKQYINGFETTSIVSDEKFIPNITRDNRVYLESITLVEHPPLKVDGENKYDEECDPGSPAKVLIELQKNEKGYIYPELDKLDETYYDVVYVDRDNQEIKRDPVKASEIIKKQGSAYLLSVTKSLWNTKDCPFEHPKNIAVAIGSYTSYKEDTASYNTNDLVKNNESMLLVKGTPTGYIYELDGSGDLAELKPVQDLKMKAVWINTYESNSEYGNILTRTANSFGILHIDPSEPTLETYAVKENTPAAAYDGEAEILPVSYEYKDGTSYRFYLGNSCESGMSQPILAVELPLYDDSPATGEQEESRRGFQMTDIYLDKKLIGNGELLGYSDLTGEYYEKDDPEVPADPEDAGWQPVYDDGVTKVFEIRVYDRLAVEEETGEPVCYVIQDKELKDLLEARTSGNGAVIPHTVWYQEGDSSRCVKYPGKVEIVFDTFEGSVVKDEKTHEDHRGIVELRGEINRYGDVSTYRRNYQQDNVVNSFNQFTDANGKTVAYCGNQIMAKASFIDYVSGTDTKVESKDKKDALDWAAFDVKEPLPKLSAQNQYYNRQQLNENHKNDSIYRNFAPSNSTGGKRNDQTAITTSVDGNTEWNVVPYAREYLSVFGLTNDSISRMENFRFEMTPGLNTGNVWDTTVDDSEKNRGFHTMDLIVRSELFNQAVIDRITIVDENSGKKLVLERVGYTGPQPQKSGDRDPYGKLLPSTEGKEQPETVNANVKYSARLYNLSGSLISDYGEIGREDRDTEYDQVASLAKGLYKTYKGDLVIPRTTIIANAGMSTVSQVLVEGSDFLPMRNPEYKADAEKWNTTRVVNTDQTTDKAETIVFVGISDTKIENVQEIESARETRNQGSFDTYLYGHTYEQWKSAYELLAAKPDGVQDEAGNNFEEVATMDHRRNDTDAAYIKTPQMYFDTTISAVFRDHLTGSEAAAGDWRFTDETTGNYQNRDDQLWAYYPHYMDNNWLTVGYKSLASYTVDFRQLGISSAGVAKNKSGYSLYGNGTVPQDYNAAANVEMVVTLPSDNFDAYFIKLRPKLRPFVNSVTVYPVKGDPYTVTTWRDNASNVNMSSADLLNGEDMDQWWRINLLADPDRSNPDGDGSLWQDSTMPDQYDARDLVGSASNAHRYYKTPSAVMEKGGIAKVVVNMSVNAQAANGTMGNLWEAINADEGTWYEEAYNPETQHEPYNRANQIPNQRTRHSLEIAGRVIRTGSQTAQVGVRLELGSQFNIDDGGSKNLSRDPRYAGKVRPEDKVSRIRVQKSAVSDANTGSESGDNVTVVNSGGAQTKSTWSYRNWHYVYMDYSYYGNTNYSEWHAGHLEDGAEIRVLPSQVQQQKGLGMTAGGKAFAAAGGNIQYDQPTDGLQFLIPGIAGFQTLGLPYYGQLRAYGIGINQLVDTSTEKSTPRTWVSTGTYSGYYIYDYLYSEWYNRFTHVDYADLTDIMPEITRKDGFYKGFFSRYVEISDSIRPNLMSVKVTINEYAQDKDGNTELVDGQPAIAGTRVVEVPYEELFSEYKNGLPAELDGRILFRYAPNTADSLLGNDHLPDHSDGELSSLDVASDHQPGDPLNDQMQQWTGFDNVVQLEKNEYPAEIAVTLVNLSGNGDMTDEYTGVTPDPKQTNNTDPDFYLMGNVCDLLEYNANDPFGIGVWSSNLAYRKPKDNHANYSKDQYGNKQSNYSTGKIGYMQTRELLDGFEADRKISEDQVADKEATYGIPESAQYEVKQANLAVWYAVNIAPNGSTNAETVNGEDDKTAAKPAGVEINTAVANTTRDDSLDANTAQPLQDVYDYDSDNKEPNKVKYRIWAVNGTKQKKDESGREVENLDLTGVYFRELNYQDVLPEGLRTQKLWIPVQFISKTARAAQTDLDSDELKVLKENRFEVSAFKLYTARDVDQKSSELTRSDPNVFG</sequence>
<organism evidence="2 3">
    <name type="scientific">[Clostridium] asparagiforme DSM 15981</name>
    <dbReference type="NCBI Taxonomy" id="518636"/>
    <lineage>
        <taxon>Bacteria</taxon>
        <taxon>Bacillati</taxon>
        <taxon>Bacillota</taxon>
        <taxon>Clostridia</taxon>
        <taxon>Lachnospirales</taxon>
        <taxon>Lachnospiraceae</taxon>
        <taxon>Enterocloster</taxon>
    </lineage>
</organism>
<feature type="compositionally biased region" description="Acidic residues" evidence="1">
    <location>
        <begin position="382"/>
        <end position="398"/>
    </location>
</feature>
<feature type="compositionally biased region" description="Basic and acidic residues" evidence="1">
    <location>
        <begin position="3848"/>
        <end position="3865"/>
    </location>
</feature>
<gene>
    <name evidence="2" type="ORF">CLOSTASPAR_05042</name>
</gene>
<reference evidence="2 3" key="1">
    <citation type="submission" date="2009-01" db="EMBL/GenBank/DDBJ databases">
        <authorList>
            <person name="Fulton L."/>
            <person name="Clifton S."/>
            <person name="Fulton B."/>
            <person name="Xu J."/>
            <person name="Minx P."/>
            <person name="Pepin K.H."/>
            <person name="Johnson M."/>
            <person name="Bhonagiri V."/>
            <person name="Nash W.E."/>
            <person name="Mardis E.R."/>
            <person name="Wilson R.K."/>
        </authorList>
    </citation>
    <scope>NUCLEOTIDE SEQUENCE [LARGE SCALE GENOMIC DNA]</scope>
    <source>
        <strain evidence="2 3">DSM 15981</strain>
    </source>
</reference>
<accession>C0D6Z5</accession>
<reference evidence="2 3" key="2">
    <citation type="submission" date="2009-02" db="EMBL/GenBank/DDBJ databases">
        <title>Draft genome sequence of Clostridium asparagiforme (DSM 15981).</title>
        <authorList>
            <person name="Sudarsanam P."/>
            <person name="Ley R."/>
            <person name="Guruge J."/>
            <person name="Turnbaugh P.J."/>
            <person name="Mahowald M."/>
            <person name="Liep D."/>
            <person name="Gordon J."/>
        </authorList>
    </citation>
    <scope>NUCLEOTIDE SEQUENCE [LARGE SCALE GENOMIC DNA]</scope>
    <source>
        <strain evidence="2 3">DSM 15981</strain>
    </source>
</reference>
<name>C0D6Z5_9FIRM</name>
<feature type="compositionally biased region" description="Low complexity" evidence="1">
    <location>
        <begin position="258"/>
        <end position="267"/>
    </location>
</feature>
<feature type="compositionally biased region" description="Basic and acidic residues" evidence="1">
    <location>
        <begin position="428"/>
        <end position="441"/>
    </location>
</feature>
<dbReference type="Proteomes" id="UP000004756">
    <property type="component" value="Unassembled WGS sequence"/>
</dbReference>
<dbReference type="HOGENOM" id="CLU_223634_0_0_9"/>